<evidence type="ECO:0000256" key="4">
    <source>
        <dbReference type="ARBA" id="ARBA00022692"/>
    </source>
</evidence>
<feature type="domain" description="Major facilitator superfamily (MFS) profile" evidence="8">
    <location>
        <begin position="1"/>
        <end position="476"/>
    </location>
</feature>
<feature type="transmembrane region" description="Helical" evidence="7">
    <location>
        <begin position="35"/>
        <end position="52"/>
    </location>
</feature>
<keyword evidence="5 7" id="KW-1133">Transmembrane helix</keyword>
<dbReference type="Proteomes" id="UP001500457">
    <property type="component" value="Unassembled WGS sequence"/>
</dbReference>
<keyword evidence="10" id="KW-1185">Reference proteome</keyword>
<feature type="transmembrane region" description="Helical" evidence="7">
    <location>
        <begin position="289"/>
        <end position="310"/>
    </location>
</feature>
<keyword evidence="6 7" id="KW-0472">Membrane</keyword>
<protein>
    <submittedName>
        <fullName evidence="9">MFS transporter</fullName>
    </submittedName>
</protein>
<feature type="transmembrane region" description="Helical" evidence="7">
    <location>
        <begin position="121"/>
        <end position="144"/>
    </location>
</feature>
<dbReference type="InterPro" id="IPR020846">
    <property type="entry name" value="MFS_dom"/>
</dbReference>
<feature type="transmembrane region" description="Helical" evidence="7">
    <location>
        <begin position="213"/>
        <end position="231"/>
    </location>
</feature>
<proteinExistence type="predicted"/>
<dbReference type="PANTHER" id="PTHR42718:SF47">
    <property type="entry name" value="METHYL VIOLOGEN RESISTANCE PROTEIN SMVA"/>
    <property type="match status" value="1"/>
</dbReference>
<dbReference type="Gene3D" id="1.20.1250.20">
    <property type="entry name" value="MFS general substrate transporter like domains"/>
    <property type="match status" value="1"/>
</dbReference>
<dbReference type="InterPro" id="IPR036259">
    <property type="entry name" value="MFS_trans_sf"/>
</dbReference>
<evidence type="ECO:0000256" key="5">
    <source>
        <dbReference type="ARBA" id="ARBA00022989"/>
    </source>
</evidence>
<feature type="transmembrane region" description="Helical" evidence="7">
    <location>
        <begin position="64"/>
        <end position="82"/>
    </location>
</feature>
<feature type="transmembrane region" description="Helical" evidence="7">
    <location>
        <begin position="351"/>
        <end position="374"/>
    </location>
</feature>
<evidence type="ECO:0000259" key="8">
    <source>
        <dbReference type="PROSITE" id="PS50850"/>
    </source>
</evidence>
<feature type="transmembrane region" description="Helical" evidence="7">
    <location>
        <begin position="150"/>
        <end position="172"/>
    </location>
</feature>
<feature type="transmembrane region" description="Helical" evidence="7">
    <location>
        <begin position="317"/>
        <end position="339"/>
    </location>
</feature>
<keyword evidence="2" id="KW-0813">Transport</keyword>
<keyword evidence="4 7" id="KW-0812">Transmembrane</keyword>
<accession>A0ABP9EHQ9</accession>
<organism evidence="9 10">
    <name type="scientific">Actinomycetospora straminea</name>
    <dbReference type="NCBI Taxonomy" id="663607"/>
    <lineage>
        <taxon>Bacteria</taxon>
        <taxon>Bacillati</taxon>
        <taxon>Actinomycetota</taxon>
        <taxon>Actinomycetes</taxon>
        <taxon>Pseudonocardiales</taxon>
        <taxon>Pseudonocardiaceae</taxon>
        <taxon>Actinomycetospora</taxon>
    </lineage>
</organism>
<feature type="transmembrane region" description="Helical" evidence="7">
    <location>
        <begin position="452"/>
        <end position="471"/>
    </location>
</feature>
<evidence type="ECO:0000313" key="9">
    <source>
        <dbReference type="EMBL" id="GAA4876801.1"/>
    </source>
</evidence>
<dbReference type="Gene3D" id="1.20.1720.10">
    <property type="entry name" value="Multidrug resistance protein D"/>
    <property type="match status" value="1"/>
</dbReference>
<gene>
    <name evidence="9" type="ORF">GCM10023203_28880</name>
</gene>
<feature type="transmembrane region" description="Helical" evidence="7">
    <location>
        <begin position="252"/>
        <end position="277"/>
    </location>
</feature>
<comment type="caution">
    <text evidence="9">The sequence shown here is derived from an EMBL/GenBank/DDBJ whole genome shotgun (WGS) entry which is preliminary data.</text>
</comment>
<evidence type="ECO:0000256" key="6">
    <source>
        <dbReference type="ARBA" id="ARBA00023136"/>
    </source>
</evidence>
<sequence>MLALPTLLAAVDINVLFLALPHLTRDLGASAVAQLWITDVYGFLVAGLVITMGTLGDRIGHRRLLFAGAAVFALTSIAAAYAPSAEALVGLRAVLGVAGATLMPATLALITALFPDERRRGVAIAIWATCQFAGAALGPVVGGLLLGHSWWGSVFLLAVPVMVLLLLAGPFVLPGGTGDGTGRLDLASVALSLLAVLPAVWGVKVAATGSAPLGAGLAATAAGVAVGVVFVRRQLRLERPLLDLALFRRPRVTVVLGALVGAGIAMAGTGMLVTQYLQVVLGLSPVAAALWFAPMGLGVAAGTLVTPVLVRRVRPHVAVSGGLALAALGALLLVVTPAAGGVPVAVPAVTVLALGTGPLFAQGIGSIVGAVPAARAGAAASLAETGNYLGGALGLALLGTLAAASYRGAMDGVIGAGGAARETVSGAAAEAAGLPTAAADELLRAAHEAFTGSLHLVGVVAAALFVVLAVATSRVRLS</sequence>
<evidence type="ECO:0000313" key="10">
    <source>
        <dbReference type="Proteomes" id="UP001500457"/>
    </source>
</evidence>
<evidence type="ECO:0000256" key="1">
    <source>
        <dbReference type="ARBA" id="ARBA00004651"/>
    </source>
</evidence>
<feature type="transmembrane region" description="Helical" evidence="7">
    <location>
        <begin position="184"/>
        <end position="201"/>
    </location>
</feature>
<comment type="subcellular location">
    <subcellularLocation>
        <location evidence="1">Cell membrane</location>
        <topology evidence="1">Multi-pass membrane protein</topology>
    </subcellularLocation>
</comment>
<dbReference type="Pfam" id="PF07690">
    <property type="entry name" value="MFS_1"/>
    <property type="match status" value="1"/>
</dbReference>
<keyword evidence="3" id="KW-1003">Cell membrane</keyword>
<feature type="transmembrane region" description="Helical" evidence="7">
    <location>
        <begin position="386"/>
        <end position="406"/>
    </location>
</feature>
<dbReference type="PROSITE" id="PS50850">
    <property type="entry name" value="MFS"/>
    <property type="match status" value="1"/>
</dbReference>
<evidence type="ECO:0000256" key="3">
    <source>
        <dbReference type="ARBA" id="ARBA00022475"/>
    </source>
</evidence>
<name>A0ABP9EHQ9_9PSEU</name>
<feature type="transmembrane region" description="Helical" evidence="7">
    <location>
        <begin position="94"/>
        <end position="114"/>
    </location>
</feature>
<evidence type="ECO:0000256" key="2">
    <source>
        <dbReference type="ARBA" id="ARBA00022448"/>
    </source>
</evidence>
<dbReference type="PANTHER" id="PTHR42718">
    <property type="entry name" value="MAJOR FACILITATOR SUPERFAMILY MULTIDRUG TRANSPORTER MFSC"/>
    <property type="match status" value="1"/>
</dbReference>
<reference evidence="10" key="1">
    <citation type="journal article" date="2019" name="Int. J. Syst. Evol. Microbiol.">
        <title>The Global Catalogue of Microorganisms (GCM) 10K type strain sequencing project: providing services to taxonomists for standard genome sequencing and annotation.</title>
        <authorList>
            <consortium name="The Broad Institute Genomics Platform"/>
            <consortium name="The Broad Institute Genome Sequencing Center for Infectious Disease"/>
            <person name="Wu L."/>
            <person name="Ma J."/>
        </authorList>
    </citation>
    <scope>NUCLEOTIDE SEQUENCE [LARGE SCALE GENOMIC DNA]</scope>
    <source>
        <strain evidence="10">JCM 17983</strain>
    </source>
</reference>
<dbReference type="SUPFAM" id="SSF103473">
    <property type="entry name" value="MFS general substrate transporter"/>
    <property type="match status" value="1"/>
</dbReference>
<dbReference type="InterPro" id="IPR011701">
    <property type="entry name" value="MFS"/>
</dbReference>
<evidence type="ECO:0000256" key="7">
    <source>
        <dbReference type="SAM" id="Phobius"/>
    </source>
</evidence>
<dbReference type="EMBL" id="BAABHQ010000007">
    <property type="protein sequence ID" value="GAA4876801.1"/>
    <property type="molecule type" value="Genomic_DNA"/>
</dbReference>